<organism evidence="5 6">
    <name type="scientific">Folsomia candida</name>
    <name type="common">Springtail</name>
    <dbReference type="NCBI Taxonomy" id="158441"/>
    <lineage>
        <taxon>Eukaryota</taxon>
        <taxon>Metazoa</taxon>
        <taxon>Ecdysozoa</taxon>
        <taxon>Arthropoda</taxon>
        <taxon>Hexapoda</taxon>
        <taxon>Collembola</taxon>
        <taxon>Entomobryomorpha</taxon>
        <taxon>Isotomoidea</taxon>
        <taxon>Isotomidae</taxon>
        <taxon>Proisotominae</taxon>
        <taxon>Folsomia</taxon>
    </lineage>
</organism>
<reference evidence="5 6" key="1">
    <citation type="submission" date="2015-12" db="EMBL/GenBank/DDBJ databases">
        <title>The genome of Folsomia candida.</title>
        <authorList>
            <person name="Faddeeva A."/>
            <person name="Derks M.F."/>
            <person name="Anvar Y."/>
            <person name="Smit S."/>
            <person name="Van Straalen N."/>
            <person name="Roelofs D."/>
        </authorList>
    </citation>
    <scope>NUCLEOTIDE SEQUENCE [LARGE SCALE GENOMIC DNA]</scope>
    <source>
        <strain evidence="5 6">VU population</strain>
        <tissue evidence="5">Whole body</tissue>
    </source>
</reference>
<dbReference type="InterPro" id="IPR052623">
    <property type="entry name" value="DAAF5"/>
</dbReference>
<proteinExistence type="predicted"/>
<evidence type="ECO:0000256" key="2">
    <source>
        <dbReference type="SAM" id="MobiDB-lite"/>
    </source>
</evidence>
<feature type="compositionally biased region" description="Basic and acidic residues" evidence="2">
    <location>
        <begin position="47"/>
        <end position="58"/>
    </location>
</feature>
<dbReference type="InterPro" id="IPR057978">
    <property type="entry name" value="TPR_DAAF5"/>
</dbReference>
<feature type="domain" description="Dynein axonemal assembly factor 5 HEAT-repeat" evidence="3">
    <location>
        <begin position="347"/>
        <end position="542"/>
    </location>
</feature>
<dbReference type="PANTHER" id="PTHR16216:SF2">
    <property type="entry name" value="DYNEIN AXONEMAL ASSEMBLY FACTOR 5"/>
    <property type="match status" value="1"/>
</dbReference>
<comment type="caution">
    <text evidence="5">The sequence shown here is derived from an EMBL/GenBank/DDBJ whole genome shotgun (WGS) entry which is preliminary data.</text>
</comment>
<dbReference type="EMBL" id="LNIX01000004">
    <property type="protein sequence ID" value="OXA56210.1"/>
    <property type="molecule type" value="Genomic_DNA"/>
</dbReference>
<dbReference type="Proteomes" id="UP000198287">
    <property type="component" value="Unassembled WGS sequence"/>
</dbReference>
<feature type="region of interest" description="Disordered" evidence="2">
    <location>
        <begin position="45"/>
        <end position="78"/>
    </location>
</feature>
<feature type="repeat" description="HEAT" evidence="1">
    <location>
        <begin position="762"/>
        <end position="800"/>
    </location>
</feature>
<dbReference type="InterPro" id="IPR011989">
    <property type="entry name" value="ARM-like"/>
</dbReference>
<sequence>MSSMESNFWQNLDQHLSNFQSQDKNVRRNGLKNLLTELNKVMPKEVMTTKEKIQKDATNDDSDDDDDSASGDSSSTSPVLSAEIMSTLMPALFLRLSDPVEACRELTYNILTSIISGTRIVSSLTPFLPHLIPILLDRLGGTELVESSEEVRLIAVNFMITLLDRVGVGLSPFIDDWIYILAVTLTDPFHEVRKSSCTLISKSASLLRHVFHYNSERLNKPLVICLTHQQSKVRVAAVRCIGDVLLYGNHKVITDFILPLTLRLFDSQPNVRLAVVDVVGTWMLDYVDRYSYFHNLLPILMTGLCDESPPVQESASKFWEHIGEKYLEENLEEYKDQVDFPSQMPAHYPDDVKRPNFGCRLLTQRQVGKILPGVTNDITDWVETTRQKCAQLLFHLILNCEEAITMHSEPVLQCIFKSCMDPNPVVSKYVLRSASLLAYFAPFPVTWSILSNRLSNNPAESGLAPTSAIISATERSILKEHIVEVASLLSQSDICHTLKTSRQYWLLQICAGLTREESFLDNEERLSGAENIFRILLSVLAMTEDGDVKARAIVGLNDLKRACHYENLDDLFVSFSHGVLQDIKISSDSLWGRVTPENLIFSAILTYGGSSVQKYLTIVLDILKNQLDPKKDTEVRLNLFTLLANVLQNYAQISDEEECHQGSFETFVTTIVQDILTPNLVWRAGKSASALRAAATSCLLTILEEKLLSVETFVGLAPAITTGCLSLLEEGYELNRLLAAQCLGRMGEACQGRWGIDLVQKIYPELLKRLDDEKDDVRVSAGLAMSRIFSTLPDPLSKTHIDFASSALLLHLDDDDENVAAAVAEAIKSLGLLSPPFLIEKCNEFKEKHKSPQNCEDLIEYFQSLECKGV</sequence>
<evidence type="ECO:0000259" key="4">
    <source>
        <dbReference type="Pfam" id="PF25757"/>
    </source>
</evidence>
<dbReference type="AlphaFoldDB" id="A0A226EFS0"/>
<keyword evidence="6" id="KW-1185">Reference proteome</keyword>
<dbReference type="GO" id="GO:0045505">
    <property type="term" value="F:dynein intermediate chain binding"/>
    <property type="evidence" value="ECO:0007669"/>
    <property type="project" value="TreeGrafter"/>
</dbReference>
<dbReference type="OrthoDB" id="413572at2759"/>
<name>A0A226EFS0_FOLCA</name>
<protein>
    <submittedName>
        <fullName evidence="5">Dynein assembly factor 5, axonemal</fullName>
    </submittedName>
</protein>
<dbReference type="Gene3D" id="1.25.10.10">
    <property type="entry name" value="Leucine-rich Repeat Variant"/>
    <property type="match status" value="2"/>
</dbReference>
<dbReference type="InterPro" id="IPR016024">
    <property type="entry name" value="ARM-type_fold"/>
</dbReference>
<dbReference type="PANTHER" id="PTHR16216">
    <property type="entry name" value="DYNEIN ASSEMBLY FACTOR 5, AXONEMAL"/>
    <property type="match status" value="1"/>
</dbReference>
<dbReference type="InterPro" id="IPR056497">
    <property type="entry name" value="HEAT_DAAF5"/>
</dbReference>
<dbReference type="Pfam" id="PF25757">
    <property type="entry name" value="TPR_DNAAF5"/>
    <property type="match status" value="1"/>
</dbReference>
<gene>
    <name evidence="5" type="ORF">Fcan01_09445</name>
</gene>
<dbReference type="Pfam" id="PF24573">
    <property type="entry name" value="HEAT_DAAF5"/>
    <property type="match status" value="1"/>
</dbReference>
<dbReference type="STRING" id="158441.A0A226EFS0"/>
<accession>A0A226EFS0</accession>
<evidence type="ECO:0000259" key="3">
    <source>
        <dbReference type="Pfam" id="PF24573"/>
    </source>
</evidence>
<feature type="compositionally biased region" description="Acidic residues" evidence="2">
    <location>
        <begin position="59"/>
        <end position="69"/>
    </location>
</feature>
<dbReference type="OMA" id="AFQGPWA"/>
<evidence type="ECO:0000313" key="6">
    <source>
        <dbReference type="Proteomes" id="UP000198287"/>
    </source>
</evidence>
<dbReference type="PROSITE" id="PS50077">
    <property type="entry name" value="HEAT_REPEAT"/>
    <property type="match status" value="1"/>
</dbReference>
<dbReference type="InterPro" id="IPR021133">
    <property type="entry name" value="HEAT_type_2"/>
</dbReference>
<dbReference type="SUPFAM" id="SSF48371">
    <property type="entry name" value="ARM repeat"/>
    <property type="match status" value="1"/>
</dbReference>
<dbReference type="GO" id="GO:0036158">
    <property type="term" value="P:outer dynein arm assembly"/>
    <property type="evidence" value="ECO:0007669"/>
    <property type="project" value="TreeGrafter"/>
</dbReference>
<dbReference type="GO" id="GO:0003341">
    <property type="term" value="P:cilium movement"/>
    <property type="evidence" value="ECO:0007669"/>
    <property type="project" value="TreeGrafter"/>
</dbReference>
<feature type="domain" description="Dynein axonemal assembly factor 5 TPR repeats" evidence="4">
    <location>
        <begin position="73"/>
        <end position="337"/>
    </location>
</feature>
<evidence type="ECO:0000256" key="1">
    <source>
        <dbReference type="PROSITE-ProRule" id="PRU00103"/>
    </source>
</evidence>
<dbReference type="GO" id="GO:0036159">
    <property type="term" value="P:inner dynein arm assembly"/>
    <property type="evidence" value="ECO:0007669"/>
    <property type="project" value="TreeGrafter"/>
</dbReference>
<dbReference type="GO" id="GO:0005737">
    <property type="term" value="C:cytoplasm"/>
    <property type="evidence" value="ECO:0007669"/>
    <property type="project" value="TreeGrafter"/>
</dbReference>
<evidence type="ECO:0000313" key="5">
    <source>
        <dbReference type="EMBL" id="OXA56210.1"/>
    </source>
</evidence>